<dbReference type="InterPro" id="IPR035985">
    <property type="entry name" value="Ubiquitin-activating_enz"/>
</dbReference>
<dbReference type="GO" id="GO:0005829">
    <property type="term" value="C:cytosol"/>
    <property type="evidence" value="ECO:0007669"/>
    <property type="project" value="TreeGrafter"/>
</dbReference>
<dbReference type="GO" id="GO:0004792">
    <property type="term" value="F:thiosulfate-cyanide sulfurtransferase activity"/>
    <property type="evidence" value="ECO:0007669"/>
    <property type="project" value="TreeGrafter"/>
</dbReference>
<dbReference type="STRING" id="471852.Tcur_2122"/>
<keyword evidence="4" id="KW-1185">Reference proteome</keyword>
<dbReference type="RefSeq" id="WP_012852472.1">
    <property type="nucleotide sequence ID" value="NC_013510.1"/>
</dbReference>
<reference evidence="3 4" key="1">
    <citation type="journal article" date="2011" name="Stand. Genomic Sci.">
        <title>Complete genome sequence of Thermomonospora curvata type strain (B9).</title>
        <authorList>
            <person name="Chertkov O."/>
            <person name="Sikorski J."/>
            <person name="Nolan M."/>
            <person name="Lapidus A."/>
            <person name="Lucas S."/>
            <person name="Del Rio T.G."/>
            <person name="Tice H."/>
            <person name="Cheng J.F."/>
            <person name="Goodwin L."/>
            <person name="Pitluck S."/>
            <person name="Liolios K."/>
            <person name="Ivanova N."/>
            <person name="Mavromatis K."/>
            <person name="Mikhailova N."/>
            <person name="Ovchinnikova G."/>
            <person name="Pati A."/>
            <person name="Chen A."/>
            <person name="Palaniappan K."/>
            <person name="Djao O.D."/>
            <person name="Land M."/>
            <person name="Hauser L."/>
            <person name="Chang Y.J."/>
            <person name="Jeffries C.D."/>
            <person name="Brettin T."/>
            <person name="Han C."/>
            <person name="Detter J.C."/>
            <person name="Rohde M."/>
            <person name="Goker M."/>
            <person name="Woyke T."/>
            <person name="Bristow J."/>
            <person name="Eisen J.A."/>
            <person name="Markowitz V."/>
            <person name="Hugenholtz P."/>
            <person name="Klenk H.P."/>
            <person name="Kyrpides N.C."/>
        </authorList>
    </citation>
    <scope>NUCLEOTIDE SEQUENCE [LARGE SCALE GENOMIC DNA]</scope>
    <source>
        <strain evidence="4">ATCC 19995 / DSM 43183 / JCM 3096 / KCTC 9072 / NBRC 15933 / NCIMB 10081 / Henssen B9</strain>
    </source>
</reference>
<proteinExistence type="inferred from homology"/>
<dbReference type="InterPro" id="IPR045886">
    <property type="entry name" value="ThiF/MoeB/HesA"/>
</dbReference>
<dbReference type="PANTHER" id="PTHR10953:SF102">
    <property type="entry name" value="ADENYLYLTRANSFERASE AND SULFURTRANSFERASE MOCS3"/>
    <property type="match status" value="1"/>
</dbReference>
<name>D1AEW3_THECD</name>
<dbReference type="SUPFAM" id="SSF69572">
    <property type="entry name" value="Activating enzymes of the ubiquitin-like proteins"/>
    <property type="match status" value="1"/>
</dbReference>
<accession>D1AEW3</accession>
<dbReference type="Gene3D" id="3.40.50.720">
    <property type="entry name" value="NAD(P)-binding Rossmann-like Domain"/>
    <property type="match status" value="1"/>
</dbReference>
<dbReference type="AlphaFoldDB" id="D1AEW3"/>
<dbReference type="eggNOG" id="COG0476">
    <property type="taxonomic scope" value="Bacteria"/>
</dbReference>
<dbReference type="EMBL" id="CP001738">
    <property type="protein sequence ID" value="ACY97688.1"/>
    <property type="molecule type" value="Genomic_DNA"/>
</dbReference>
<evidence type="ECO:0000259" key="2">
    <source>
        <dbReference type="Pfam" id="PF00899"/>
    </source>
</evidence>
<evidence type="ECO:0000256" key="1">
    <source>
        <dbReference type="ARBA" id="ARBA00009919"/>
    </source>
</evidence>
<organism evidence="3 4">
    <name type="scientific">Thermomonospora curvata (strain ATCC 19995 / DSM 43183 / JCM 3096 / KCTC 9072 / NBRC 15933 / NCIMB 10081 / Henssen B9)</name>
    <dbReference type="NCBI Taxonomy" id="471852"/>
    <lineage>
        <taxon>Bacteria</taxon>
        <taxon>Bacillati</taxon>
        <taxon>Actinomycetota</taxon>
        <taxon>Actinomycetes</taxon>
        <taxon>Streptosporangiales</taxon>
        <taxon>Thermomonosporaceae</taxon>
        <taxon>Thermomonospora</taxon>
    </lineage>
</organism>
<dbReference type="PANTHER" id="PTHR10953">
    <property type="entry name" value="UBIQUITIN-ACTIVATING ENZYME E1"/>
    <property type="match status" value="1"/>
</dbReference>
<dbReference type="Proteomes" id="UP000001918">
    <property type="component" value="Chromosome"/>
</dbReference>
<sequence length="247" mass="26258">MDFADTRYNRQELMPQIGPEGQKKLAEAHVVSIGAGGVKSSLLYYLVAAGVGRIRIIDFDRVELSNLNRQILYTRADIGRNKALAAADRLRRLNDEIDIEAVDSRVDEGNIAELTGGFDVIVEGGDSLAARLLVNDHCLRSRTPMVHASAQYNYGYVLTLPPGRTACFQCAFPDLPRGHGGSVPVLGVATGIAGCLGAAEVIKIITGAGRPIVNGYLTCSAFQGAFQFVPAARRPGCAACGEAAQPD</sequence>
<evidence type="ECO:0000313" key="4">
    <source>
        <dbReference type="Proteomes" id="UP000001918"/>
    </source>
</evidence>
<dbReference type="CDD" id="cd00757">
    <property type="entry name" value="ThiF_MoeB_HesA_family"/>
    <property type="match status" value="1"/>
</dbReference>
<dbReference type="OrthoDB" id="9204719at2"/>
<protein>
    <submittedName>
        <fullName evidence="3">UBA/THIF-type NAD/FAD binding protein</fullName>
    </submittedName>
</protein>
<dbReference type="GO" id="GO:0008146">
    <property type="term" value="F:sulfotransferase activity"/>
    <property type="evidence" value="ECO:0007669"/>
    <property type="project" value="TreeGrafter"/>
</dbReference>
<dbReference type="GO" id="GO:0016779">
    <property type="term" value="F:nucleotidyltransferase activity"/>
    <property type="evidence" value="ECO:0007669"/>
    <property type="project" value="TreeGrafter"/>
</dbReference>
<comment type="similarity">
    <text evidence="1">Belongs to the HesA/MoeB/ThiF family.</text>
</comment>
<dbReference type="Pfam" id="PF00899">
    <property type="entry name" value="ThiF"/>
    <property type="match status" value="1"/>
</dbReference>
<dbReference type="HOGENOM" id="CLU_013325_10_4_11"/>
<dbReference type="FunFam" id="3.40.50.720:FF:000080">
    <property type="entry name" value="Thiazole biosynthesis adenylyltransferase ThiF"/>
    <property type="match status" value="1"/>
</dbReference>
<evidence type="ECO:0000313" key="3">
    <source>
        <dbReference type="EMBL" id="ACY97688.1"/>
    </source>
</evidence>
<feature type="domain" description="THIF-type NAD/FAD binding fold" evidence="2">
    <location>
        <begin position="8"/>
        <end position="238"/>
    </location>
</feature>
<dbReference type="GO" id="GO:0008641">
    <property type="term" value="F:ubiquitin-like modifier activating enzyme activity"/>
    <property type="evidence" value="ECO:0007669"/>
    <property type="project" value="InterPro"/>
</dbReference>
<dbReference type="KEGG" id="tcu:Tcur_2122"/>
<dbReference type="InterPro" id="IPR000594">
    <property type="entry name" value="ThiF_NAD_FAD-bd"/>
</dbReference>
<gene>
    <name evidence="3" type="ordered locus">Tcur_2122</name>
</gene>